<dbReference type="EMBL" id="JANQBD010000029">
    <property type="protein sequence ID" value="MCR8635573.1"/>
    <property type="molecule type" value="Genomic_DNA"/>
</dbReference>
<evidence type="ECO:0000256" key="1">
    <source>
        <dbReference type="ARBA" id="ARBA00023015"/>
    </source>
</evidence>
<feature type="domain" description="HTH marR-type" evidence="4">
    <location>
        <begin position="2"/>
        <end position="134"/>
    </location>
</feature>
<evidence type="ECO:0000256" key="2">
    <source>
        <dbReference type="ARBA" id="ARBA00023125"/>
    </source>
</evidence>
<dbReference type="PANTHER" id="PTHR42756:SF1">
    <property type="entry name" value="TRANSCRIPTIONAL REPRESSOR OF EMRAB OPERON"/>
    <property type="match status" value="1"/>
</dbReference>
<keyword evidence="6" id="KW-1185">Reference proteome</keyword>
<keyword evidence="3" id="KW-0804">Transcription</keyword>
<dbReference type="PRINTS" id="PR00598">
    <property type="entry name" value="HTHMARR"/>
</dbReference>
<evidence type="ECO:0000256" key="3">
    <source>
        <dbReference type="ARBA" id="ARBA00023163"/>
    </source>
</evidence>
<evidence type="ECO:0000313" key="5">
    <source>
        <dbReference type="EMBL" id="MCR8635573.1"/>
    </source>
</evidence>
<gene>
    <name evidence="5" type="ORF">NV381_30650</name>
</gene>
<keyword evidence="2" id="KW-0238">DNA-binding</keyword>
<dbReference type="PROSITE" id="PS50995">
    <property type="entry name" value="HTH_MARR_2"/>
    <property type="match status" value="1"/>
</dbReference>
<dbReference type="InterPro" id="IPR036388">
    <property type="entry name" value="WH-like_DNA-bd_sf"/>
</dbReference>
<dbReference type="PANTHER" id="PTHR42756">
    <property type="entry name" value="TRANSCRIPTIONAL REGULATOR, MARR"/>
    <property type="match status" value="1"/>
</dbReference>
<keyword evidence="1" id="KW-0805">Transcription regulation</keyword>
<protein>
    <submittedName>
        <fullName evidence="5">MarR family transcriptional regulator</fullName>
    </submittedName>
</protein>
<organism evidence="5 6">
    <name type="scientific">Paenibacillus radicis</name>
    <name type="common">ex Xue et al. 2023</name>
    <dbReference type="NCBI Taxonomy" id="2972489"/>
    <lineage>
        <taxon>Bacteria</taxon>
        <taxon>Bacillati</taxon>
        <taxon>Bacillota</taxon>
        <taxon>Bacilli</taxon>
        <taxon>Bacillales</taxon>
        <taxon>Paenibacillaceae</taxon>
        <taxon>Paenibacillus</taxon>
    </lineage>
</organism>
<proteinExistence type="predicted"/>
<dbReference type="InterPro" id="IPR000835">
    <property type="entry name" value="HTH_MarR-typ"/>
</dbReference>
<evidence type="ECO:0000313" key="6">
    <source>
        <dbReference type="Proteomes" id="UP001300012"/>
    </source>
</evidence>
<dbReference type="Pfam" id="PF01047">
    <property type="entry name" value="MarR"/>
    <property type="match status" value="1"/>
</dbReference>
<dbReference type="Gene3D" id="1.10.10.10">
    <property type="entry name" value="Winged helix-like DNA-binding domain superfamily/Winged helix DNA-binding domain"/>
    <property type="match status" value="1"/>
</dbReference>
<dbReference type="Proteomes" id="UP001300012">
    <property type="component" value="Unassembled WGS sequence"/>
</dbReference>
<evidence type="ECO:0000259" key="4">
    <source>
        <dbReference type="PROSITE" id="PS50995"/>
    </source>
</evidence>
<accession>A0ABT1YQX0</accession>
<name>A0ABT1YQX0_9BACL</name>
<sequence length="143" mass="16786">MEHSIGFNMGVTYRKLTNLLQYRLKEYDITPEQWSVLYQVARADGLIQKEIADRAGKDRPTTTRILDQLEGKGCIYKKTGENDRRSFLVHITDKGKLLIEKTLPIERQVINEVKEWMTADEYELLLELLLRINNRMSELTDIE</sequence>
<dbReference type="SMART" id="SM00347">
    <property type="entry name" value="HTH_MARR"/>
    <property type="match status" value="1"/>
</dbReference>
<reference evidence="5 6" key="1">
    <citation type="submission" date="2022-08" db="EMBL/GenBank/DDBJ databases">
        <title>Paenibacillus endoradicis sp. nov., Paenibacillus radicibacter sp. nov and Paenibacillus pararadicis sp. nov., three cold-adapted plant growth-promoting bacteria isolated from root of Larix gmelinii in Great Khingan.</title>
        <authorList>
            <person name="Xue H."/>
        </authorList>
    </citation>
    <scope>NUCLEOTIDE SEQUENCE [LARGE SCALE GENOMIC DNA]</scope>
    <source>
        <strain evidence="5 6">N5-1-1-5</strain>
    </source>
</reference>
<dbReference type="SUPFAM" id="SSF46785">
    <property type="entry name" value="Winged helix' DNA-binding domain"/>
    <property type="match status" value="1"/>
</dbReference>
<comment type="caution">
    <text evidence="5">The sequence shown here is derived from an EMBL/GenBank/DDBJ whole genome shotgun (WGS) entry which is preliminary data.</text>
</comment>
<dbReference type="InterPro" id="IPR036390">
    <property type="entry name" value="WH_DNA-bd_sf"/>
</dbReference>